<feature type="region of interest" description="Disordered" evidence="1">
    <location>
        <begin position="60"/>
        <end position="84"/>
    </location>
</feature>
<accession>A0A8J7MN32</accession>
<dbReference type="EMBL" id="JAESVP010000001">
    <property type="protein sequence ID" value="MBL4926688.1"/>
    <property type="molecule type" value="Genomic_DNA"/>
</dbReference>
<keyword evidence="3" id="KW-1185">Reference proteome</keyword>
<protein>
    <submittedName>
        <fullName evidence="2">Uncharacterized protein</fullName>
    </submittedName>
</protein>
<evidence type="ECO:0000256" key="1">
    <source>
        <dbReference type="SAM" id="MobiDB-lite"/>
    </source>
</evidence>
<evidence type="ECO:0000313" key="2">
    <source>
        <dbReference type="EMBL" id="MBL4926688.1"/>
    </source>
</evidence>
<dbReference type="Proteomes" id="UP000619033">
    <property type="component" value="Unassembled WGS sequence"/>
</dbReference>
<evidence type="ECO:0000313" key="3">
    <source>
        <dbReference type="Proteomes" id="UP000619033"/>
    </source>
</evidence>
<sequence>MNKGLFGFGTICLIAVGGVDYANQSRHTGQGLGQMTPASYFATITGRMGVGARTAVETPEPAAMPVPTAAADTPQPSIAKKPDLPAVRSMTEGCQTKAGTKFCSSGN</sequence>
<name>A0A8J7MN32_9RHOB</name>
<organism evidence="2 3">
    <name type="scientific">Fuscibacter oryzae</name>
    <dbReference type="NCBI Taxonomy" id="2803939"/>
    <lineage>
        <taxon>Bacteria</taxon>
        <taxon>Pseudomonadati</taxon>
        <taxon>Pseudomonadota</taxon>
        <taxon>Alphaproteobacteria</taxon>
        <taxon>Rhodobacterales</taxon>
        <taxon>Paracoccaceae</taxon>
        <taxon>Fuscibacter</taxon>
    </lineage>
</organism>
<reference evidence="2" key="1">
    <citation type="submission" date="2021-01" db="EMBL/GenBank/DDBJ databases">
        <title>Genome seq and assembly of Tabrizicola sp. KVB23.</title>
        <authorList>
            <person name="Chhetri G."/>
        </authorList>
    </citation>
    <scope>NUCLEOTIDE SEQUENCE</scope>
    <source>
        <strain evidence="2">KVB23</strain>
    </source>
</reference>
<dbReference type="AlphaFoldDB" id="A0A8J7MN32"/>
<proteinExistence type="predicted"/>
<comment type="caution">
    <text evidence="2">The sequence shown here is derived from an EMBL/GenBank/DDBJ whole genome shotgun (WGS) entry which is preliminary data.</text>
</comment>
<gene>
    <name evidence="2" type="ORF">JI744_01090</name>
</gene>
<dbReference type="RefSeq" id="WP_202657467.1">
    <property type="nucleotide sequence ID" value="NZ_JAESVP010000001.1"/>
</dbReference>